<dbReference type="InterPro" id="IPR011042">
    <property type="entry name" value="6-blade_b-propeller_TolB-like"/>
</dbReference>
<proteinExistence type="predicted"/>
<evidence type="ECO:0000313" key="1">
    <source>
        <dbReference type="EMBL" id="EKC22275.1"/>
    </source>
</evidence>
<dbReference type="Gene3D" id="2.120.10.30">
    <property type="entry name" value="TolB, C-terminal domain"/>
    <property type="match status" value="3"/>
</dbReference>
<reference evidence="1" key="1">
    <citation type="journal article" date="2012" name="Nature">
        <title>The oyster genome reveals stress adaptation and complexity of shell formation.</title>
        <authorList>
            <person name="Zhang G."/>
            <person name="Fang X."/>
            <person name="Guo X."/>
            <person name="Li L."/>
            <person name="Luo R."/>
            <person name="Xu F."/>
            <person name="Yang P."/>
            <person name="Zhang L."/>
            <person name="Wang X."/>
            <person name="Qi H."/>
            <person name="Xiong Z."/>
            <person name="Que H."/>
            <person name="Xie Y."/>
            <person name="Holland P.W."/>
            <person name="Paps J."/>
            <person name="Zhu Y."/>
            <person name="Wu F."/>
            <person name="Chen Y."/>
            <person name="Wang J."/>
            <person name="Peng C."/>
            <person name="Meng J."/>
            <person name="Yang L."/>
            <person name="Liu J."/>
            <person name="Wen B."/>
            <person name="Zhang N."/>
            <person name="Huang Z."/>
            <person name="Zhu Q."/>
            <person name="Feng Y."/>
            <person name="Mount A."/>
            <person name="Hedgecock D."/>
            <person name="Xu Z."/>
            <person name="Liu Y."/>
            <person name="Domazet-Loso T."/>
            <person name="Du Y."/>
            <person name="Sun X."/>
            <person name="Zhang S."/>
            <person name="Liu B."/>
            <person name="Cheng P."/>
            <person name="Jiang X."/>
            <person name="Li J."/>
            <person name="Fan D."/>
            <person name="Wang W."/>
            <person name="Fu W."/>
            <person name="Wang T."/>
            <person name="Wang B."/>
            <person name="Zhang J."/>
            <person name="Peng Z."/>
            <person name="Li Y."/>
            <person name="Li N."/>
            <person name="Wang J."/>
            <person name="Chen M."/>
            <person name="He Y."/>
            <person name="Tan F."/>
            <person name="Song X."/>
            <person name="Zheng Q."/>
            <person name="Huang R."/>
            <person name="Yang H."/>
            <person name="Du X."/>
            <person name="Chen L."/>
            <person name="Yang M."/>
            <person name="Gaffney P.M."/>
            <person name="Wang S."/>
            <person name="Luo L."/>
            <person name="She Z."/>
            <person name="Ming Y."/>
            <person name="Huang W."/>
            <person name="Zhang S."/>
            <person name="Huang B."/>
            <person name="Zhang Y."/>
            <person name="Qu T."/>
            <person name="Ni P."/>
            <person name="Miao G."/>
            <person name="Wang J."/>
            <person name="Wang Q."/>
            <person name="Steinberg C.E."/>
            <person name="Wang H."/>
            <person name="Li N."/>
            <person name="Qian L."/>
            <person name="Zhang G."/>
            <person name="Li Y."/>
            <person name="Yang H."/>
            <person name="Liu X."/>
            <person name="Wang J."/>
            <person name="Yin Y."/>
            <person name="Wang J."/>
        </authorList>
    </citation>
    <scope>NUCLEOTIDE SEQUENCE [LARGE SCALE GENOMIC DNA]</scope>
    <source>
        <strain evidence="1">05x7-T-G4-1.051#20</strain>
    </source>
</reference>
<dbReference type="GO" id="GO:0043161">
    <property type="term" value="P:proteasome-mediated ubiquitin-dependent protein catabolic process"/>
    <property type="evidence" value="ECO:0007669"/>
    <property type="project" value="TreeGrafter"/>
</dbReference>
<dbReference type="PROSITE" id="PS50119">
    <property type="entry name" value="ZF_BBOX"/>
    <property type="match status" value="1"/>
</dbReference>
<accession>K1Q0B6</accession>
<protein>
    <submittedName>
        <fullName evidence="1">Tripartite motif-containing protein 2</fullName>
    </submittedName>
</protein>
<dbReference type="InterPro" id="IPR000315">
    <property type="entry name" value="Znf_B-box"/>
</dbReference>
<dbReference type="GO" id="GO:0061630">
    <property type="term" value="F:ubiquitin protein ligase activity"/>
    <property type="evidence" value="ECO:0007669"/>
    <property type="project" value="TreeGrafter"/>
</dbReference>
<dbReference type="EMBL" id="JH819099">
    <property type="protein sequence ID" value="EKC22275.1"/>
    <property type="molecule type" value="Genomic_DNA"/>
</dbReference>
<dbReference type="PANTHER" id="PTHR24104:SF47">
    <property type="entry name" value="E3 UBIQUITIN-PROTEIN LIGASE NHLRC1"/>
    <property type="match status" value="1"/>
</dbReference>
<name>K1Q0B6_MAGGI</name>
<dbReference type="HOGENOM" id="CLU_007742_1_0_1"/>
<dbReference type="InterPro" id="IPR050952">
    <property type="entry name" value="TRIM-NHL_E3_ligases"/>
</dbReference>
<sequence length="979" mass="110843">MNIEYSLQDVYVLQDLENTIYPKYQEIAFNLSGQKADLNDNSQKLTTAITKHGEDLHREIDNTIQKLKSDLDEMDSKLLAVLNKEEDEISQTISKITQSIDDLKKLLVSNDVSLVFAYKSRNVEFRRLPPKLTVSFPSFTPQKITKEQLYQQIGSLSAPSIKTEEHGYTMDSPPPMPLIDVPRVITQIKTSHRGLFSVSCVKDECIWTCGLLDNKMRLYNLHGELKKSVHTMSGNNPVDMLVTRSGDLVYTDYNDRTVNIVKNTQIQTVIRLQGWRPWGVCSTSSGDFLVVMDSDDYRQTKVVCYSGSTEKQSIQYDDKGQPLYSSGGINYISENRNLDICVSDYGARAVVVVNQDGKLRFTYTGPPSTTKGSFYPYGITTDSQARILTADMSNRRIDILDQDGQFLRYIDNCHLQGPWALCVDTTDNLFVTECGTGTSDENNSQQLYICWLTMDPDYSLQDVVRCHLCEIPVPPLHCVICNTHLCKDCEGKHLSDKSKQHKVVPFNLRLTTKSKSQAAQKDLQDLENFIYPKYQEIASYLSVQKANLKENSKKLIIEINKNGDDLHKEINTIIKKLKSDLDEDGSKQLSILTKQETKITRTIFAIKQSIAGLKKLLDSNDVVSIVSEYKSRNAEFRKLPPKRLVSLPRFVPQKINKDQLNQQFGSLSASSIETVKDFYPKETPGAETSPSDRLSRKLSAAPHIITEIITEYGAYKLNNVSCLSDENIWICGNDNIMRLYNIQGELLNSIQTKSKNKPYDIAVTENGCLFYTDYHDRTVNIVKNARIQTVIKLQGWIPLNVCIAFSGDALVVMISDDNKQTKVVRYSGSLVIGSIQFNDKEQPLYSSGVSVLNREMIFLNNNKFISENRNQDICVSDCLACAVVVVNQAGKLRFTYTEVPSSTKESFLPIGITTDSQSRILTACYNNHRIHILDQDGQFLRYIDNCNLRSPYGLCVDTRDNLFVAECHTGKVKKIQYYM</sequence>
<organism evidence="1">
    <name type="scientific">Magallana gigas</name>
    <name type="common">Pacific oyster</name>
    <name type="synonym">Crassostrea gigas</name>
    <dbReference type="NCBI Taxonomy" id="29159"/>
    <lineage>
        <taxon>Eukaryota</taxon>
        <taxon>Metazoa</taxon>
        <taxon>Spiralia</taxon>
        <taxon>Lophotrochozoa</taxon>
        <taxon>Mollusca</taxon>
        <taxon>Bivalvia</taxon>
        <taxon>Autobranchia</taxon>
        <taxon>Pteriomorphia</taxon>
        <taxon>Ostreida</taxon>
        <taxon>Ostreoidea</taxon>
        <taxon>Ostreidae</taxon>
        <taxon>Magallana</taxon>
    </lineage>
</organism>
<dbReference type="SUPFAM" id="SSF101898">
    <property type="entry name" value="NHL repeat"/>
    <property type="match status" value="2"/>
</dbReference>
<dbReference type="GO" id="GO:0000209">
    <property type="term" value="P:protein polyubiquitination"/>
    <property type="evidence" value="ECO:0007669"/>
    <property type="project" value="TreeGrafter"/>
</dbReference>
<dbReference type="InParanoid" id="K1Q0B6"/>
<dbReference type="AlphaFoldDB" id="K1Q0B6"/>
<gene>
    <name evidence="1" type="ORF">CGI_10002550</name>
</gene>
<dbReference type="GO" id="GO:0008270">
    <property type="term" value="F:zinc ion binding"/>
    <property type="evidence" value="ECO:0007669"/>
    <property type="project" value="InterPro"/>
</dbReference>
<dbReference type="PANTHER" id="PTHR24104">
    <property type="entry name" value="E3 UBIQUITIN-PROTEIN LIGASE NHLRC1-RELATED"/>
    <property type="match status" value="1"/>
</dbReference>